<accession>A0A498HVH6</accession>
<reference evidence="1 2" key="1">
    <citation type="submission" date="2018-10" db="EMBL/GenBank/DDBJ databases">
        <title>A high-quality apple genome assembly.</title>
        <authorList>
            <person name="Hu J."/>
        </authorList>
    </citation>
    <scope>NUCLEOTIDE SEQUENCE [LARGE SCALE GENOMIC DNA]</scope>
    <source>
        <strain evidence="2">cv. HFTH1</strain>
        <tissue evidence="1">Young leaf</tissue>
    </source>
</reference>
<keyword evidence="2" id="KW-1185">Reference proteome</keyword>
<protein>
    <recommendedName>
        <fullName evidence="3">DUF223 domain-containing protein</fullName>
    </recommendedName>
</protein>
<organism evidence="1 2">
    <name type="scientific">Malus domestica</name>
    <name type="common">Apple</name>
    <name type="synonym">Pyrus malus</name>
    <dbReference type="NCBI Taxonomy" id="3750"/>
    <lineage>
        <taxon>Eukaryota</taxon>
        <taxon>Viridiplantae</taxon>
        <taxon>Streptophyta</taxon>
        <taxon>Embryophyta</taxon>
        <taxon>Tracheophyta</taxon>
        <taxon>Spermatophyta</taxon>
        <taxon>Magnoliopsida</taxon>
        <taxon>eudicotyledons</taxon>
        <taxon>Gunneridae</taxon>
        <taxon>Pentapetalae</taxon>
        <taxon>rosids</taxon>
        <taxon>fabids</taxon>
        <taxon>Rosales</taxon>
        <taxon>Rosaceae</taxon>
        <taxon>Amygdaloideae</taxon>
        <taxon>Maleae</taxon>
        <taxon>Malus</taxon>
    </lineage>
</organism>
<dbReference type="AlphaFoldDB" id="A0A498HVH6"/>
<dbReference type="PANTHER" id="PTHR47165:SF4">
    <property type="entry name" value="OS03G0429900 PROTEIN"/>
    <property type="match status" value="1"/>
</dbReference>
<dbReference type="PANTHER" id="PTHR47165">
    <property type="entry name" value="OS03G0429900 PROTEIN"/>
    <property type="match status" value="1"/>
</dbReference>
<dbReference type="Proteomes" id="UP000290289">
    <property type="component" value="Chromosome 15"/>
</dbReference>
<dbReference type="EMBL" id="RDQH01000341">
    <property type="protein sequence ID" value="RXH74002.1"/>
    <property type="molecule type" value="Genomic_DNA"/>
</dbReference>
<comment type="caution">
    <text evidence="1">The sequence shown here is derived from an EMBL/GenBank/DDBJ whole genome shotgun (WGS) entry which is preliminary data.</text>
</comment>
<evidence type="ECO:0008006" key="3">
    <source>
        <dbReference type="Google" id="ProtNLM"/>
    </source>
</evidence>
<evidence type="ECO:0000313" key="2">
    <source>
        <dbReference type="Proteomes" id="UP000290289"/>
    </source>
</evidence>
<evidence type="ECO:0000313" key="1">
    <source>
        <dbReference type="EMBL" id="RXH74002.1"/>
    </source>
</evidence>
<sequence length="138" mass="15999">MEPQLIRSLVPYEPARKFKIRVTKTIGADPQAASLDSVFVDKELNVGCTYEINKFRVIRNRTSSKIVPHNVMIELNKWTTIVPVERIGQVIPMQWFNLVEFDQLHKKVDRYVELTDVFCCLMALQPIEKVNVQNVRVA</sequence>
<gene>
    <name evidence="1" type="ORF">DVH24_016824</name>
</gene>
<name>A0A498HVH6_MALDO</name>
<proteinExistence type="predicted"/>